<dbReference type="GO" id="GO:0016846">
    <property type="term" value="F:carbon-sulfur lyase activity"/>
    <property type="evidence" value="ECO:0007669"/>
    <property type="project" value="InterPro"/>
</dbReference>
<proteinExistence type="inferred from homology"/>
<dbReference type="Proteomes" id="UP000620124">
    <property type="component" value="Unassembled WGS sequence"/>
</dbReference>
<dbReference type="PANTHER" id="PTHR28620:SF1">
    <property type="entry name" value="CENP-V_GFA DOMAIN-CONTAINING PROTEIN"/>
    <property type="match status" value="1"/>
</dbReference>
<dbReference type="OrthoDB" id="2993351at2759"/>
<keyword evidence="6" id="KW-1185">Reference proteome</keyword>
<dbReference type="PROSITE" id="PS51891">
    <property type="entry name" value="CENP_V_GFA"/>
    <property type="match status" value="2"/>
</dbReference>
<evidence type="ECO:0000256" key="3">
    <source>
        <dbReference type="ARBA" id="ARBA00022833"/>
    </source>
</evidence>
<dbReference type="SUPFAM" id="SSF51316">
    <property type="entry name" value="Mss4-like"/>
    <property type="match status" value="2"/>
</dbReference>
<gene>
    <name evidence="5" type="ORF">MVEN_01190100</name>
</gene>
<protein>
    <submittedName>
        <fullName evidence="5">GFA domain-containing protein</fullName>
    </submittedName>
</protein>
<feature type="domain" description="CENP-V/GFA" evidence="4">
    <location>
        <begin position="10"/>
        <end position="137"/>
    </location>
</feature>
<evidence type="ECO:0000259" key="4">
    <source>
        <dbReference type="PROSITE" id="PS51891"/>
    </source>
</evidence>
<name>A0A8H6Y5H4_9AGAR</name>
<feature type="domain" description="CENP-V/GFA" evidence="4">
    <location>
        <begin position="154"/>
        <end position="272"/>
    </location>
</feature>
<dbReference type="InterPro" id="IPR011057">
    <property type="entry name" value="Mss4-like_sf"/>
</dbReference>
<evidence type="ECO:0000256" key="1">
    <source>
        <dbReference type="ARBA" id="ARBA00005495"/>
    </source>
</evidence>
<evidence type="ECO:0000313" key="6">
    <source>
        <dbReference type="Proteomes" id="UP000620124"/>
    </source>
</evidence>
<evidence type="ECO:0000256" key="2">
    <source>
        <dbReference type="ARBA" id="ARBA00022723"/>
    </source>
</evidence>
<dbReference type="InterPro" id="IPR006913">
    <property type="entry name" value="CENP-V/GFA"/>
</dbReference>
<dbReference type="Pfam" id="PF04828">
    <property type="entry name" value="GFA"/>
    <property type="match status" value="2"/>
</dbReference>
<comment type="similarity">
    <text evidence="1">Belongs to the Gfa family.</text>
</comment>
<evidence type="ECO:0000313" key="5">
    <source>
        <dbReference type="EMBL" id="KAF7352264.1"/>
    </source>
</evidence>
<accession>A0A8H6Y5H4</accession>
<sequence>MSRTPQLVEYRGNCHCGAFKFKLKVPEIKEAEACTCSMCYKNGYLWAFPKPDKCWEFTVVKGDENTTLKNYLFGKKMMAHKFCPSCGTSVMEVRMPHSTVVNAPSMAINIRTLEDVDFDSVKVNTFDGASILQPPYQIPEPVAAGPVPEGTTSYHGNCHCGAVAYTLLSGKKISEAASCNCSICWRDAALWIYPESKAVTFKGLESAVEYTFAKGGSHHGFCKICGVSVYERFVGTHQDNKSALNVRTMNDLDLAALEIEQLDGKSLLPAYDVWGTEE</sequence>
<dbReference type="Gene3D" id="2.170.150.70">
    <property type="match status" value="2"/>
</dbReference>
<comment type="caution">
    <text evidence="5">The sequence shown here is derived from an EMBL/GenBank/DDBJ whole genome shotgun (WGS) entry which is preliminary data.</text>
</comment>
<dbReference type="PANTHER" id="PTHR28620">
    <property type="entry name" value="CENTROMERE PROTEIN V"/>
    <property type="match status" value="1"/>
</dbReference>
<organism evidence="5 6">
    <name type="scientific">Mycena venus</name>
    <dbReference type="NCBI Taxonomy" id="2733690"/>
    <lineage>
        <taxon>Eukaryota</taxon>
        <taxon>Fungi</taxon>
        <taxon>Dikarya</taxon>
        <taxon>Basidiomycota</taxon>
        <taxon>Agaricomycotina</taxon>
        <taxon>Agaricomycetes</taxon>
        <taxon>Agaricomycetidae</taxon>
        <taxon>Agaricales</taxon>
        <taxon>Marasmiineae</taxon>
        <taxon>Mycenaceae</taxon>
        <taxon>Mycena</taxon>
    </lineage>
</organism>
<dbReference type="EMBL" id="JACAZI010000009">
    <property type="protein sequence ID" value="KAF7352264.1"/>
    <property type="molecule type" value="Genomic_DNA"/>
</dbReference>
<dbReference type="InterPro" id="IPR052355">
    <property type="entry name" value="CENP-V-like"/>
</dbReference>
<keyword evidence="3" id="KW-0862">Zinc</keyword>
<dbReference type="GO" id="GO:0046872">
    <property type="term" value="F:metal ion binding"/>
    <property type="evidence" value="ECO:0007669"/>
    <property type="project" value="UniProtKB-KW"/>
</dbReference>
<reference evidence="5" key="1">
    <citation type="submission" date="2020-05" db="EMBL/GenBank/DDBJ databases">
        <title>Mycena genomes resolve the evolution of fungal bioluminescence.</title>
        <authorList>
            <person name="Tsai I.J."/>
        </authorList>
    </citation>
    <scope>NUCLEOTIDE SEQUENCE</scope>
    <source>
        <strain evidence="5">CCC161011</strain>
    </source>
</reference>
<keyword evidence="2" id="KW-0479">Metal-binding</keyword>
<dbReference type="AlphaFoldDB" id="A0A8H6Y5H4"/>